<evidence type="ECO:0000256" key="4">
    <source>
        <dbReference type="ARBA" id="ARBA00013297"/>
    </source>
</evidence>
<dbReference type="InterPro" id="IPR000086">
    <property type="entry name" value="NUDIX_hydrolase_dom"/>
</dbReference>
<dbReference type="PROSITE" id="PS00893">
    <property type="entry name" value="NUDIX_BOX"/>
    <property type="match status" value="1"/>
</dbReference>
<dbReference type="EMBL" id="UIDG01000086">
    <property type="protein sequence ID" value="SUS05164.1"/>
    <property type="molecule type" value="Genomic_DNA"/>
</dbReference>
<evidence type="ECO:0000313" key="14">
    <source>
        <dbReference type="EMBL" id="SUS05164.1"/>
    </source>
</evidence>
<dbReference type="InterPro" id="IPR020084">
    <property type="entry name" value="NUDIX_hydrolase_CS"/>
</dbReference>
<proteinExistence type="inferred from homology"/>
<evidence type="ECO:0000256" key="5">
    <source>
        <dbReference type="ARBA" id="ARBA00022723"/>
    </source>
</evidence>
<evidence type="ECO:0000256" key="3">
    <source>
        <dbReference type="ARBA" id="ARBA00012453"/>
    </source>
</evidence>
<comment type="cofactor">
    <cofactor evidence="1">
        <name>Mg(2+)</name>
        <dbReference type="ChEBI" id="CHEBI:18420"/>
    </cofactor>
</comment>
<keyword evidence="5" id="KW-0479">Metal-binding</keyword>
<dbReference type="AlphaFoldDB" id="A0A380TA96"/>
<reference evidence="14" key="1">
    <citation type="submission" date="2018-07" db="EMBL/GenBank/DDBJ databases">
        <authorList>
            <person name="Quirk P.G."/>
            <person name="Krulwich T.A."/>
        </authorList>
    </citation>
    <scope>NUCLEOTIDE SEQUENCE</scope>
</reference>
<dbReference type="GO" id="GO:0046872">
    <property type="term" value="F:metal ion binding"/>
    <property type="evidence" value="ECO:0007669"/>
    <property type="project" value="UniProtKB-KW"/>
</dbReference>
<dbReference type="GO" id="GO:0019693">
    <property type="term" value="P:ribose phosphate metabolic process"/>
    <property type="evidence" value="ECO:0007669"/>
    <property type="project" value="TreeGrafter"/>
</dbReference>
<sequence length="221" mass="24856">MIMTDALSGMNESDIEVLEQVPVFQGYFRVDRYRLRHRLFGGGWSQPFMREVFDRGHAVAVILYDPERDVLVLIEQFRVGALAARQSSQVSTAIDPWLIEIVAGIIDTDEAPDEVATREAVEEAGCEITDLIPVCHFVLTPGVSSETIWLYCGRVRAPASGSVHGLAHEHEDIRVLVVPSADAFRWLEEGRINNATALIGLQWFQLHHQEIRARWLGDARP</sequence>
<dbReference type="InterPro" id="IPR015797">
    <property type="entry name" value="NUDIX_hydrolase-like_dom_sf"/>
</dbReference>
<dbReference type="PANTHER" id="PTHR11839:SF5">
    <property type="entry name" value="ADP-RIBOSE PYROPHOSPHATASE"/>
    <property type="match status" value="1"/>
</dbReference>
<evidence type="ECO:0000256" key="10">
    <source>
        <dbReference type="ARBA" id="ARBA00030308"/>
    </source>
</evidence>
<evidence type="ECO:0000256" key="7">
    <source>
        <dbReference type="ARBA" id="ARBA00022842"/>
    </source>
</evidence>
<gene>
    <name evidence="14" type="primary">nudF</name>
    <name evidence="14" type="ORF">DF3PB_1760006</name>
    <name evidence="15" type="ORF">DF3PB_370012</name>
</gene>
<keyword evidence="6 14" id="KW-0378">Hydrolase</keyword>
<dbReference type="GO" id="GO:0019144">
    <property type="term" value="F:ADP-sugar diphosphatase activity"/>
    <property type="evidence" value="ECO:0007669"/>
    <property type="project" value="TreeGrafter"/>
</dbReference>
<dbReference type="InterPro" id="IPR004385">
    <property type="entry name" value="NDP_pyrophosphatase"/>
</dbReference>
<dbReference type="EC" id="3.6.1.13" evidence="3"/>
<dbReference type="PANTHER" id="PTHR11839">
    <property type="entry name" value="UDP/ADP-SUGAR PYROPHOSPHATASE"/>
    <property type="match status" value="1"/>
</dbReference>
<dbReference type="CDD" id="cd24155">
    <property type="entry name" value="NUDIX_ADPRase"/>
    <property type="match status" value="1"/>
</dbReference>
<accession>A0A380TA96</accession>
<evidence type="ECO:0000256" key="12">
    <source>
        <dbReference type="ARBA" id="ARBA00049546"/>
    </source>
</evidence>
<keyword evidence="7" id="KW-0460">Magnesium</keyword>
<evidence type="ECO:0000259" key="13">
    <source>
        <dbReference type="PROSITE" id="PS51462"/>
    </source>
</evidence>
<dbReference type="SUPFAM" id="SSF55811">
    <property type="entry name" value="Nudix"/>
    <property type="match status" value="1"/>
</dbReference>
<dbReference type="EMBL" id="UIDG01000301">
    <property type="protein sequence ID" value="SUS07058.1"/>
    <property type="molecule type" value="Genomic_DNA"/>
</dbReference>
<evidence type="ECO:0000256" key="8">
    <source>
        <dbReference type="ARBA" id="ARBA00025164"/>
    </source>
</evidence>
<evidence type="ECO:0000256" key="9">
    <source>
        <dbReference type="ARBA" id="ARBA00030162"/>
    </source>
</evidence>
<evidence type="ECO:0000256" key="2">
    <source>
        <dbReference type="ARBA" id="ARBA00007482"/>
    </source>
</evidence>
<organism evidence="14">
    <name type="scientific">metagenome</name>
    <dbReference type="NCBI Taxonomy" id="256318"/>
    <lineage>
        <taxon>unclassified sequences</taxon>
        <taxon>metagenomes</taxon>
    </lineage>
</organism>
<evidence type="ECO:0000256" key="11">
    <source>
        <dbReference type="ARBA" id="ARBA00033056"/>
    </source>
</evidence>
<dbReference type="GO" id="GO:0005829">
    <property type="term" value="C:cytosol"/>
    <property type="evidence" value="ECO:0007669"/>
    <property type="project" value="TreeGrafter"/>
</dbReference>
<protein>
    <recommendedName>
        <fullName evidence="4">ADP-ribose pyrophosphatase</fullName>
        <ecNumber evidence="3">3.6.1.13</ecNumber>
    </recommendedName>
    <alternativeName>
        <fullName evidence="9">ADP-ribose diphosphatase</fullName>
    </alternativeName>
    <alternativeName>
        <fullName evidence="11">ADP-ribose phosphohydrolase</fullName>
    </alternativeName>
    <alternativeName>
        <fullName evidence="10">Adenosine diphosphoribose pyrophosphatase</fullName>
    </alternativeName>
</protein>
<evidence type="ECO:0000313" key="15">
    <source>
        <dbReference type="EMBL" id="SUS07058.1"/>
    </source>
</evidence>
<dbReference type="GO" id="GO:0006753">
    <property type="term" value="P:nucleoside phosphate metabolic process"/>
    <property type="evidence" value="ECO:0007669"/>
    <property type="project" value="TreeGrafter"/>
</dbReference>
<comment type="function">
    <text evidence="8">Acts on ADP-mannose and ADP-glucose as well as ADP-ribose. Prevents glycogen biosynthesis. The reaction catalyzed by this enzyme is a limiting step of the gluconeogenic process.</text>
</comment>
<evidence type="ECO:0000256" key="1">
    <source>
        <dbReference type="ARBA" id="ARBA00001946"/>
    </source>
</evidence>
<dbReference type="GO" id="GO:0047631">
    <property type="term" value="F:ADP-ribose diphosphatase activity"/>
    <property type="evidence" value="ECO:0007669"/>
    <property type="project" value="UniProtKB-EC"/>
</dbReference>
<name>A0A380TA96_9ZZZZ</name>
<feature type="domain" description="Nudix hydrolase" evidence="13">
    <location>
        <begin position="54"/>
        <end position="205"/>
    </location>
</feature>
<comment type="catalytic activity">
    <reaction evidence="12">
        <text>ADP-D-ribose + H2O = D-ribose 5-phosphate + AMP + 2 H(+)</text>
        <dbReference type="Rhea" id="RHEA:10412"/>
        <dbReference type="ChEBI" id="CHEBI:15377"/>
        <dbReference type="ChEBI" id="CHEBI:15378"/>
        <dbReference type="ChEBI" id="CHEBI:57967"/>
        <dbReference type="ChEBI" id="CHEBI:78346"/>
        <dbReference type="ChEBI" id="CHEBI:456215"/>
        <dbReference type="EC" id="3.6.1.13"/>
    </reaction>
</comment>
<dbReference type="Pfam" id="PF00293">
    <property type="entry name" value="NUDIX"/>
    <property type="match status" value="1"/>
</dbReference>
<dbReference type="Gene3D" id="3.90.79.10">
    <property type="entry name" value="Nucleoside Triphosphate Pyrophosphohydrolase"/>
    <property type="match status" value="1"/>
</dbReference>
<dbReference type="NCBIfam" id="TIGR00052">
    <property type="entry name" value="nudix-type nucleoside diphosphatase, YffH/AdpP family"/>
    <property type="match status" value="1"/>
</dbReference>
<dbReference type="PROSITE" id="PS51462">
    <property type="entry name" value="NUDIX"/>
    <property type="match status" value="1"/>
</dbReference>
<comment type="similarity">
    <text evidence="2">Belongs to the Nudix hydrolase family. NudF subfamily.</text>
</comment>
<evidence type="ECO:0000256" key="6">
    <source>
        <dbReference type="ARBA" id="ARBA00022801"/>
    </source>
</evidence>